<name>A0A9D3W176_9ROSI</name>
<reference evidence="1 2" key="1">
    <citation type="journal article" date="2021" name="Plant Biotechnol. J.">
        <title>Multi-omics assisted identification of the key and species-specific regulatory components of drought-tolerant mechanisms in Gossypium stocksii.</title>
        <authorList>
            <person name="Yu D."/>
            <person name="Ke L."/>
            <person name="Zhang D."/>
            <person name="Wu Y."/>
            <person name="Sun Y."/>
            <person name="Mei J."/>
            <person name="Sun J."/>
            <person name="Sun Y."/>
        </authorList>
    </citation>
    <scope>NUCLEOTIDE SEQUENCE [LARGE SCALE GENOMIC DNA]</scope>
    <source>
        <strain evidence="2">cv. E1</strain>
        <tissue evidence="1">Leaf</tissue>
    </source>
</reference>
<dbReference type="Proteomes" id="UP000828251">
    <property type="component" value="Unassembled WGS sequence"/>
</dbReference>
<keyword evidence="2" id="KW-1185">Reference proteome</keyword>
<protein>
    <submittedName>
        <fullName evidence="1">Uncharacterized protein</fullName>
    </submittedName>
</protein>
<dbReference type="OrthoDB" id="1410710at2759"/>
<gene>
    <name evidence="1" type="ORF">J1N35_010842</name>
</gene>
<dbReference type="AlphaFoldDB" id="A0A9D3W176"/>
<accession>A0A9D3W176</accession>
<organism evidence="1 2">
    <name type="scientific">Gossypium stocksii</name>
    <dbReference type="NCBI Taxonomy" id="47602"/>
    <lineage>
        <taxon>Eukaryota</taxon>
        <taxon>Viridiplantae</taxon>
        <taxon>Streptophyta</taxon>
        <taxon>Embryophyta</taxon>
        <taxon>Tracheophyta</taxon>
        <taxon>Spermatophyta</taxon>
        <taxon>Magnoliopsida</taxon>
        <taxon>eudicotyledons</taxon>
        <taxon>Gunneridae</taxon>
        <taxon>Pentapetalae</taxon>
        <taxon>rosids</taxon>
        <taxon>malvids</taxon>
        <taxon>Malvales</taxon>
        <taxon>Malvaceae</taxon>
        <taxon>Malvoideae</taxon>
        <taxon>Gossypium</taxon>
    </lineage>
</organism>
<evidence type="ECO:0000313" key="1">
    <source>
        <dbReference type="EMBL" id="KAH1107074.1"/>
    </source>
</evidence>
<dbReference type="EMBL" id="JAIQCV010000004">
    <property type="protein sequence ID" value="KAH1107074.1"/>
    <property type="molecule type" value="Genomic_DNA"/>
</dbReference>
<evidence type="ECO:0000313" key="2">
    <source>
        <dbReference type="Proteomes" id="UP000828251"/>
    </source>
</evidence>
<proteinExistence type="predicted"/>
<comment type="caution">
    <text evidence="1">The sequence shown here is derived from an EMBL/GenBank/DDBJ whole genome shotgun (WGS) entry which is preliminary data.</text>
</comment>
<sequence>MASLRKMTGLWEIKKYKGPHTCVGGVLQYHPKMDSSMLASLILLMVKEDPKTSVPILISHIRSQLRYTPSYRKAWIAKQKALEKMHSRLRRHVCPNLISRLYRIGVLEYYPQLSNREAYGSAHTISIP</sequence>